<dbReference type="InterPro" id="IPR044881">
    <property type="entry name" value="RMI1_N_N_sf"/>
</dbReference>
<comment type="similarity">
    <text evidence="2">Belongs to the RMI1 family.</text>
</comment>
<dbReference type="InterPro" id="IPR042470">
    <property type="entry name" value="RMI1_N_C_sf"/>
</dbReference>
<evidence type="ECO:0000256" key="6">
    <source>
        <dbReference type="ARBA" id="ARBA00024977"/>
    </source>
</evidence>
<dbReference type="RefSeq" id="XP_029916645.1">
    <property type="nucleotide sequence ID" value="XM_030060785.1"/>
</dbReference>
<dbReference type="FunFam" id="2.40.50.770:FF:000002">
    <property type="entry name" value="recQ-mediated genome instability protein 1"/>
    <property type="match status" value="1"/>
</dbReference>
<name>A0A668AX56_9TELE</name>
<dbReference type="GeneID" id="115365674"/>
<dbReference type="FunCoup" id="A0A668AX56">
    <property type="interactions" value="378"/>
</dbReference>
<feature type="compositionally biased region" description="Polar residues" evidence="7">
    <location>
        <begin position="411"/>
        <end position="426"/>
    </location>
</feature>
<dbReference type="CTD" id="80010"/>
<feature type="compositionally biased region" description="Acidic residues" evidence="7">
    <location>
        <begin position="340"/>
        <end position="353"/>
    </location>
</feature>
<dbReference type="OrthoDB" id="341511at2759"/>
<dbReference type="Proteomes" id="UP000472263">
    <property type="component" value="Chromosome 9"/>
</dbReference>
<feature type="domain" description="RMI1 N-terminal" evidence="10">
    <location>
        <begin position="16"/>
        <end position="66"/>
    </location>
</feature>
<evidence type="ECO:0000313" key="11">
    <source>
        <dbReference type="Ensembl" id="ENSMMDP00005055099.1"/>
    </source>
</evidence>
<reference evidence="11" key="3">
    <citation type="submission" date="2025-09" db="UniProtKB">
        <authorList>
            <consortium name="Ensembl"/>
        </authorList>
    </citation>
    <scope>IDENTIFICATION</scope>
</reference>
<dbReference type="GO" id="GO:0006260">
    <property type="term" value="P:DNA replication"/>
    <property type="evidence" value="ECO:0007669"/>
    <property type="project" value="UniProtKB-KW"/>
</dbReference>
<organism evidence="11 12">
    <name type="scientific">Myripristis murdjan</name>
    <name type="common">pinecone soldierfish</name>
    <dbReference type="NCBI Taxonomy" id="586833"/>
    <lineage>
        <taxon>Eukaryota</taxon>
        <taxon>Metazoa</taxon>
        <taxon>Chordata</taxon>
        <taxon>Craniata</taxon>
        <taxon>Vertebrata</taxon>
        <taxon>Euteleostomi</taxon>
        <taxon>Actinopterygii</taxon>
        <taxon>Neopterygii</taxon>
        <taxon>Teleostei</taxon>
        <taxon>Neoteleostei</taxon>
        <taxon>Acanthomorphata</taxon>
        <taxon>Holocentriformes</taxon>
        <taxon>Holocentridae</taxon>
        <taxon>Myripristis</taxon>
    </lineage>
</organism>
<dbReference type="AlphaFoldDB" id="A0A668AX56"/>
<accession>A0A668AX56</accession>
<dbReference type="Ensembl" id="ENSMMDT00005056151.1">
    <property type="protein sequence ID" value="ENSMMDP00005055099.1"/>
    <property type="gene ID" value="ENSMMDG00005024676.1"/>
</dbReference>
<dbReference type="Pfam" id="PF21000">
    <property type="entry name" value="RMI1_N_N"/>
    <property type="match status" value="1"/>
</dbReference>
<keyword evidence="4" id="KW-0235">DNA replication</keyword>
<dbReference type="GO" id="GO:0016604">
    <property type="term" value="C:nuclear body"/>
    <property type="evidence" value="ECO:0007669"/>
    <property type="project" value="TreeGrafter"/>
</dbReference>
<dbReference type="Gene3D" id="2.40.50.770">
    <property type="entry name" value="RecQ-mediated genome instability protein Rmi1, C-terminal domain"/>
    <property type="match status" value="1"/>
</dbReference>
<dbReference type="Gene3D" id="1.10.8.1020">
    <property type="entry name" value="RecQ-mediated genome instability protein 1, N-terminal domain"/>
    <property type="match status" value="1"/>
</dbReference>
<reference evidence="11" key="1">
    <citation type="submission" date="2019-06" db="EMBL/GenBank/DDBJ databases">
        <authorList>
            <consortium name="Wellcome Sanger Institute Data Sharing"/>
        </authorList>
    </citation>
    <scope>NUCLEOTIDE SEQUENCE [LARGE SCALE GENOMIC DNA]</scope>
</reference>
<feature type="compositionally biased region" description="Low complexity" evidence="7">
    <location>
        <begin position="277"/>
        <end position="307"/>
    </location>
</feature>
<comment type="subcellular location">
    <subcellularLocation>
        <location evidence="1">Nucleus</location>
    </subcellularLocation>
</comment>
<dbReference type="InterPro" id="IPR013894">
    <property type="entry name" value="RMI1_OB"/>
</dbReference>
<dbReference type="SMART" id="SM01161">
    <property type="entry name" value="DUF1767"/>
    <property type="match status" value="1"/>
</dbReference>
<evidence type="ECO:0000313" key="12">
    <source>
        <dbReference type="Proteomes" id="UP000472263"/>
    </source>
</evidence>
<reference evidence="11" key="2">
    <citation type="submission" date="2025-08" db="UniProtKB">
        <authorList>
            <consortium name="Ensembl"/>
        </authorList>
    </citation>
    <scope>IDENTIFICATION</scope>
</reference>
<dbReference type="GO" id="GO:0000166">
    <property type="term" value="F:nucleotide binding"/>
    <property type="evidence" value="ECO:0007669"/>
    <property type="project" value="InterPro"/>
</dbReference>
<dbReference type="PANTHER" id="PTHR14790:SF15">
    <property type="entry name" value="RECQ-MEDIATED GENOME INSTABILITY PROTEIN 1"/>
    <property type="match status" value="1"/>
</dbReference>
<dbReference type="InParanoid" id="A0A668AX56"/>
<evidence type="ECO:0000256" key="5">
    <source>
        <dbReference type="ARBA" id="ARBA00023242"/>
    </source>
</evidence>
<dbReference type="InterPro" id="IPR049363">
    <property type="entry name" value="RMI1_N"/>
</dbReference>
<feature type="region of interest" description="Disordered" evidence="7">
    <location>
        <begin position="366"/>
        <end position="436"/>
    </location>
</feature>
<feature type="compositionally biased region" description="Basic and acidic residues" evidence="7">
    <location>
        <begin position="396"/>
        <end position="410"/>
    </location>
</feature>
<dbReference type="RefSeq" id="XP_029916646.1">
    <property type="nucleotide sequence ID" value="XM_030060786.1"/>
</dbReference>
<dbReference type="InterPro" id="IPR032199">
    <property type="entry name" value="RMI1_C"/>
</dbReference>
<dbReference type="GO" id="GO:0000724">
    <property type="term" value="P:double-strand break repair via homologous recombination"/>
    <property type="evidence" value="ECO:0007669"/>
    <property type="project" value="TreeGrafter"/>
</dbReference>
<evidence type="ECO:0000259" key="9">
    <source>
        <dbReference type="Pfam" id="PF16099"/>
    </source>
</evidence>
<sequence length="748" mass="82033">MAPEIHGVVCATQAWLQSSWHVQVPFAWLEACVQWLQEEGGGAGRLTQQHINQQVLDQWLLTDLRDLDHAVLPEGLSQAHKTELSGTFCVQVDSLLDISQPAYGQLQKWRGTDCTNEEVSAVTQTTQRPWEAKPNRMLLLQVTDGVQSLEAMEYQPIPALSTALRPGVKLQLQGQIVCRLGMLLLGPANVKVLGGEVEDLVNRNSQGKVLCRTLGLPEEEQQDGEEGPPALPEGNQEAENLEVDDEELLASLEAQEEVERGRWGAHLESGYGTFSEASTHSSRGSSVRSHASTASSRSEASTPSYRSASVQRHRRLEDSDLVAPVSSTCSTPPDVTDYNMADEDFPDEDFDDLPLDELDSIIFHENTNITPQSDSSHRSRPQTDNRTAANPSSFDRATKPQTDRCDREPRQQTLNDSGSRLGSDNSRFARPDKHKGQLAAVTSNPYLPSASSSSHDGGQFLTDDETVFLDEDMDSCFITEIETGQAGLESTHSTTQEMAQVSGSGRQERFENVNERPQGLCQSRLGIDRAAIKTESADSKYRLSSQSPKGITDIISMKTTPTFASAHSTTQGRSYTSSAINVDGVSVGKDPQCDSSTVPALTLTSLPFTYLRLLQERISKQHLHTAEIRVKAFIVTLLGKLTSSNGVWRVCATISDGSGYLDVELSDEVLTGLLGFSVAEKAVLKRDPARRGELDTGMKRCQEALVDMCCVMAIVVEPQGRRAVVTKAEPVTEKVLQALEQRVRDRRK</sequence>
<dbReference type="Gene3D" id="2.40.50.510">
    <property type="match status" value="1"/>
</dbReference>
<proteinExistence type="inferred from homology"/>
<evidence type="ECO:0000259" key="10">
    <source>
        <dbReference type="Pfam" id="PF21000"/>
    </source>
</evidence>
<keyword evidence="5" id="KW-0539">Nucleus</keyword>
<dbReference type="Pfam" id="PF16099">
    <property type="entry name" value="RMI1_C"/>
    <property type="match status" value="1"/>
</dbReference>
<dbReference type="GeneTree" id="ENSGT00940000161055"/>
<evidence type="ECO:0000259" key="8">
    <source>
        <dbReference type="Pfam" id="PF08585"/>
    </source>
</evidence>
<feature type="domain" description="RecQ-mediated genome instability protein 1 C-terminal OB-fold" evidence="9">
    <location>
        <begin position="606"/>
        <end position="743"/>
    </location>
</feature>
<evidence type="ECO:0000256" key="4">
    <source>
        <dbReference type="ARBA" id="ARBA00022705"/>
    </source>
</evidence>
<evidence type="ECO:0000256" key="7">
    <source>
        <dbReference type="SAM" id="MobiDB-lite"/>
    </source>
</evidence>
<protein>
    <recommendedName>
        <fullName evidence="3">RecQ-mediated genome instability protein 1</fullName>
    </recommendedName>
</protein>
<dbReference type="FunFam" id="1.10.8.1020:FF:000001">
    <property type="entry name" value="RecQ-mediated genome instability protein 1"/>
    <property type="match status" value="1"/>
</dbReference>
<dbReference type="Pfam" id="PF08585">
    <property type="entry name" value="RMI1_N_C"/>
    <property type="match status" value="1"/>
</dbReference>
<dbReference type="GO" id="GO:0000712">
    <property type="term" value="P:resolution of meiotic recombination intermediates"/>
    <property type="evidence" value="ECO:0007669"/>
    <property type="project" value="TreeGrafter"/>
</dbReference>
<dbReference type="PANTHER" id="PTHR14790">
    <property type="entry name" value="RECQ-MEDIATED GENOME INSTABILITY PROTEIN 1 RMI1"/>
    <property type="match status" value="1"/>
</dbReference>
<feature type="domain" description="RecQ mediated genome instability protein 1 OB-fold" evidence="8">
    <location>
        <begin position="72"/>
        <end position="207"/>
    </location>
</feature>
<evidence type="ECO:0000256" key="1">
    <source>
        <dbReference type="ARBA" id="ARBA00004123"/>
    </source>
</evidence>
<dbReference type="GO" id="GO:0031422">
    <property type="term" value="C:RecQ family helicase-topoisomerase III complex"/>
    <property type="evidence" value="ECO:0007669"/>
    <property type="project" value="TreeGrafter"/>
</dbReference>
<evidence type="ECO:0000256" key="2">
    <source>
        <dbReference type="ARBA" id="ARBA00006395"/>
    </source>
</evidence>
<gene>
    <name evidence="11" type="primary">RMI1</name>
    <name evidence="11" type="synonym">rmi1</name>
</gene>
<comment type="function">
    <text evidence="6">Essential component of the RMI complex, a complex that plays an important role in the processing of homologous recombination intermediates to limit DNA crossover formation in cells. Promotes TOP3A binding to double Holliday junctions (DHJ) and hence stimulates TOP3A-mediated dissolution. Required for BLM phosphorylation during mitosis. Within the BLM complex, required for BLM and TOP3A stability.</text>
</comment>
<evidence type="ECO:0000256" key="3">
    <source>
        <dbReference type="ARBA" id="ARBA00018987"/>
    </source>
</evidence>
<feature type="region of interest" description="Disordered" evidence="7">
    <location>
        <begin position="274"/>
        <end position="353"/>
    </location>
</feature>
<keyword evidence="12" id="KW-1185">Reference proteome</keyword>
<feature type="compositionally biased region" description="Polar residues" evidence="7">
    <location>
        <begin position="384"/>
        <end position="395"/>
    </location>
</feature>